<dbReference type="EMBL" id="UOGJ01000131">
    <property type="protein sequence ID" value="VAX37544.1"/>
    <property type="molecule type" value="Genomic_DNA"/>
</dbReference>
<dbReference type="PANTHER" id="PTHR11911:SF85">
    <property type="entry name" value="INOSINE-5'-MONOPHOSPHATE DEHYDROGENASE"/>
    <property type="match status" value="1"/>
</dbReference>
<keyword evidence="2 5" id="KW-0560">Oxidoreductase</keyword>
<dbReference type="Pfam" id="PF00478">
    <property type="entry name" value="IMPDH"/>
    <property type="match status" value="1"/>
</dbReference>
<proteinExistence type="inferred from homology"/>
<dbReference type="InterPro" id="IPR005992">
    <property type="entry name" value="IMP_DH-rel2"/>
</dbReference>
<dbReference type="Gene3D" id="3.20.20.70">
    <property type="entry name" value="Aldolase class I"/>
    <property type="match status" value="1"/>
</dbReference>
<dbReference type="EC" id="1.1.1.205" evidence="5"/>
<reference evidence="5" key="1">
    <citation type="submission" date="2018-06" db="EMBL/GenBank/DDBJ databases">
        <authorList>
            <person name="Zhirakovskaya E."/>
        </authorList>
    </citation>
    <scope>NUCLEOTIDE SEQUENCE</scope>
</reference>
<dbReference type="NCBIfam" id="TIGR01304">
    <property type="entry name" value="IMP_DH_rel_2"/>
    <property type="match status" value="1"/>
</dbReference>
<sequence length="386" mass="40877">MAEWIGIGRRARRCYGFDEVALVPGMVTINPNEVDTRWSIAGRKFKVPIMAAAMDGVVDVKFAIAMGKLGGIAALNLDGVQTRYEKPEEVLSQIANATPDEATKLVQSLYLKPVKEKLIAQRVEEIKAAKVPAVVSCIPQNAQKFHAIAQKAGCDMFVVQSTVATKTHIAKEYKVVDIEKFCKDSKIPIIVGNSVTYDVALELMECGASGLLVGIGPGAACTTRGVLGIGVPQITSTVDSAAARDYYFKRKGRYVPIITDGGMRIGGEICKAFAAGADAVMVGSAFAKAKEAPGGGYHWGMATSHANLPRGTRVQVGTSGTLKQILIGPAKVDDGSQNLLGALKTSMGSLGASMIKEMQDVEIIMAPSIQTEGKVFQVGQRVGMGK</sequence>
<dbReference type="GO" id="GO:0003938">
    <property type="term" value="F:IMP dehydrogenase activity"/>
    <property type="evidence" value="ECO:0007669"/>
    <property type="project" value="UniProtKB-EC"/>
</dbReference>
<dbReference type="GO" id="GO:0006183">
    <property type="term" value="P:GTP biosynthetic process"/>
    <property type="evidence" value="ECO:0007669"/>
    <property type="project" value="TreeGrafter"/>
</dbReference>
<evidence type="ECO:0000256" key="2">
    <source>
        <dbReference type="ARBA" id="ARBA00023002"/>
    </source>
</evidence>
<dbReference type="AlphaFoldDB" id="A0A3B1DN81"/>
<evidence type="ECO:0000313" key="5">
    <source>
        <dbReference type="EMBL" id="VAX37544.1"/>
    </source>
</evidence>
<evidence type="ECO:0000259" key="4">
    <source>
        <dbReference type="Pfam" id="PF00478"/>
    </source>
</evidence>
<dbReference type="PANTHER" id="PTHR11911">
    <property type="entry name" value="INOSINE-5-MONOPHOSPHATE DEHYDROGENASE RELATED"/>
    <property type="match status" value="1"/>
</dbReference>
<evidence type="ECO:0000256" key="1">
    <source>
        <dbReference type="ARBA" id="ARBA00005502"/>
    </source>
</evidence>
<keyword evidence="3" id="KW-0520">NAD</keyword>
<evidence type="ECO:0000256" key="3">
    <source>
        <dbReference type="ARBA" id="ARBA00023027"/>
    </source>
</evidence>
<dbReference type="InterPro" id="IPR013785">
    <property type="entry name" value="Aldolase_TIM"/>
</dbReference>
<comment type="similarity">
    <text evidence="1">Belongs to the IMPDH/GMPR family.</text>
</comment>
<name>A0A3B1DN81_9ZZZZ</name>
<dbReference type="SMART" id="SM01240">
    <property type="entry name" value="IMPDH"/>
    <property type="match status" value="1"/>
</dbReference>
<protein>
    <submittedName>
        <fullName evidence="5">Inosine-5'-monophosphate dehydrogenase, catalytic domain</fullName>
        <ecNumber evidence="5">1.1.1.205</ecNumber>
    </submittedName>
</protein>
<dbReference type="SUPFAM" id="SSF51412">
    <property type="entry name" value="Inosine monophosphate dehydrogenase (IMPDH)"/>
    <property type="match status" value="1"/>
</dbReference>
<dbReference type="InterPro" id="IPR005990">
    <property type="entry name" value="IMP_DH"/>
</dbReference>
<organism evidence="5">
    <name type="scientific">hydrothermal vent metagenome</name>
    <dbReference type="NCBI Taxonomy" id="652676"/>
    <lineage>
        <taxon>unclassified sequences</taxon>
        <taxon>metagenomes</taxon>
        <taxon>ecological metagenomes</taxon>
    </lineage>
</organism>
<feature type="domain" description="IMP dehydrogenase/GMP reductase" evidence="4">
    <location>
        <begin position="15"/>
        <end position="361"/>
    </location>
</feature>
<dbReference type="CDD" id="cd00381">
    <property type="entry name" value="IMPDH"/>
    <property type="match status" value="1"/>
</dbReference>
<gene>
    <name evidence="5" type="ORF">MNBD_UNCLBAC01-1938</name>
</gene>
<accession>A0A3B1DN81</accession>
<dbReference type="InterPro" id="IPR001093">
    <property type="entry name" value="IMP_DH_GMPRt"/>
</dbReference>